<accession>A0A3D9HPS0</accession>
<evidence type="ECO:0000313" key="2">
    <source>
        <dbReference type="EMBL" id="RED51487.1"/>
    </source>
</evidence>
<reference evidence="2 3" key="1">
    <citation type="submission" date="2018-07" db="EMBL/GenBank/DDBJ databases">
        <title>Genomic Encyclopedia of Type Strains, Phase III (KMG-III): the genomes of soil and plant-associated and newly described type strains.</title>
        <authorList>
            <person name="Whitman W."/>
        </authorList>
    </citation>
    <scope>NUCLEOTIDE SEQUENCE [LARGE SCALE GENOMIC DNA]</scope>
    <source>
        <strain evidence="2 3">CECT 8488</strain>
    </source>
</reference>
<dbReference type="RefSeq" id="WP_245957028.1">
    <property type="nucleotide sequence ID" value="NZ_QRDW01000003.1"/>
</dbReference>
<feature type="domain" description="UspA" evidence="1">
    <location>
        <begin position="14"/>
        <end position="125"/>
    </location>
</feature>
<proteinExistence type="predicted"/>
<comment type="caution">
    <text evidence="2">The sequence shown here is derived from an EMBL/GenBank/DDBJ whole genome shotgun (WGS) entry which is preliminary data.</text>
</comment>
<sequence>MNDRRELDGPDGSFRVFLVVVDDSDEMQKALRFASQRAKSTGGKVALLYVQEPTEFTHWLGVDKIMREEAREEGEALLQEHSELVERLSGGMPIIYIREGNVAEELFALIEEEPSISIVVLGASSDSEGTDPIISHLIGKGRGKMRIPFTIVPGSLSDDEIAAVT</sequence>
<dbReference type="CDD" id="cd00293">
    <property type="entry name" value="USP-like"/>
    <property type="match status" value="1"/>
</dbReference>
<dbReference type="SUPFAM" id="SSF52402">
    <property type="entry name" value="Adenine nucleotide alpha hydrolases-like"/>
    <property type="match status" value="1"/>
</dbReference>
<keyword evidence="3" id="KW-1185">Reference proteome</keyword>
<evidence type="ECO:0000313" key="3">
    <source>
        <dbReference type="Proteomes" id="UP000256845"/>
    </source>
</evidence>
<evidence type="ECO:0000259" key="1">
    <source>
        <dbReference type="Pfam" id="PF00582"/>
    </source>
</evidence>
<dbReference type="Proteomes" id="UP000256845">
    <property type="component" value="Unassembled WGS sequence"/>
</dbReference>
<gene>
    <name evidence="2" type="ORF">DFP90_103289</name>
</gene>
<dbReference type="Gene3D" id="3.40.50.12370">
    <property type="match status" value="1"/>
</dbReference>
<dbReference type="InterPro" id="IPR006016">
    <property type="entry name" value="UspA"/>
</dbReference>
<name>A0A3D9HPS0_9PROT</name>
<organism evidence="2 3">
    <name type="scientific">Aestuariispira insulae</name>
    <dbReference type="NCBI Taxonomy" id="1461337"/>
    <lineage>
        <taxon>Bacteria</taxon>
        <taxon>Pseudomonadati</taxon>
        <taxon>Pseudomonadota</taxon>
        <taxon>Alphaproteobacteria</taxon>
        <taxon>Rhodospirillales</taxon>
        <taxon>Kiloniellaceae</taxon>
        <taxon>Aestuariispira</taxon>
    </lineage>
</organism>
<dbReference type="AlphaFoldDB" id="A0A3D9HPS0"/>
<protein>
    <submittedName>
        <fullName evidence="2">Nucleotide-binding universal stress UspA family protein</fullName>
    </submittedName>
</protein>
<dbReference type="Pfam" id="PF00582">
    <property type="entry name" value="Usp"/>
    <property type="match status" value="1"/>
</dbReference>
<dbReference type="EMBL" id="QRDW01000003">
    <property type="protein sequence ID" value="RED51487.1"/>
    <property type="molecule type" value="Genomic_DNA"/>
</dbReference>